<evidence type="ECO:0000256" key="3">
    <source>
        <dbReference type="ARBA" id="ARBA00023136"/>
    </source>
</evidence>
<keyword evidence="3 4" id="KW-0472">Membrane</keyword>
<organism evidence="5 6">
    <name type="scientific">Rhynchospora tenuis</name>
    <dbReference type="NCBI Taxonomy" id="198213"/>
    <lineage>
        <taxon>Eukaryota</taxon>
        <taxon>Viridiplantae</taxon>
        <taxon>Streptophyta</taxon>
        <taxon>Embryophyta</taxon>
        <taxon>Tracheophyta</taxon>
        <taxon>Spermatophyta</taxon>
        <taxon>Magnoliopsida</taxon>
        <taxon>Liliopsida</taxon>
        <taxon>Poales</taxon>
        <taxon>Cyperaceae</taxon>
        <taxon>Cyperoideae</taxon>
        <taxon>Rhynchosporeae</taxon>
        <taxon>Rhynchospora</taxon>
    </lineage>
</organism>
<feature type="transmembrane region" description="Helical" evidence="4">
    <location>
        <begin position="27"/>
        <end position="51"/>
    </location>
</feature>
<feature type="transmembrane region" description="Helical" evidence="4">
    <location>
        <begin position="58"/>
        <end position="79"/>
    </location>
</feature>
<name>A0AAD5Z915_9POAL</name>
<comment type="caution">
    <text evidence="5">The sequence shown here is derived from an EMBL/GenBank/DDBJ whole genome shotgun (WGS) entry which is preliminary data.</text>
</comment>
<evidence type="ECO:0000256" key="2">
    <source>
        <dbReference type="ARBA" id="ARBA00022989"/>
    </source>
</evidence>
<feature type="transmembrane region" description="Helical" evidence="4">
    <location>
        <begin position="218"/>
        <end position="241"/>
    </location>
</feature>
<keyword evidence="6" id="KW-1185">Reference proteome</keyword>
<reference evidence="5 6" key="1">
    <citation type="journal article" date="2022" name="Cell">
        <title>Repeat-based holocentromeres influence genome architecture and karyotype evolution.</title>
        <authorList>
            <person name="Hofstatter P.G."/>
            <person name="Thangavel G."/>
            <person name="Lux T."/>
            <person name="Neumann P."/>
            <person name="Vondrak T."/>
            <person name="Novak P."/>
            <person name="Zhang M."/>
            <person name="Costa L."/>
            <person name="Castellani M."/>
            <person name="Scott A."/>
            <person name="Toegelov H."/>
            <person name="Fuchs J."/>
            <person name="Mata-Sucre Y."/>
            <person name="Dias Y."/>
            <person name="Vanzela A.L.L."/>
            <person name="Huettel B."/>
            <person name="Almeida C.C.S."/>
            <person name="Simkova H."/>
            <person name="Souza G."/>
            <person name="Pedrosa-Harand A."/>
            <person name="Macas J."/>
            <person name="Mayer K.F.X."/>
            <person name="Houben A."/>
            <person name="Marques A."/>
        </authorList>
    </citation>
    <scope>NUCLEOTIDE SEQUENCE [LARGE SCALE GENOMIC DNA]</scope>
    <source>
        <strain evidence="5">RhyTen1mFocal</strain>
    </source>
</reference>
<evidence type="ECO:0000313" key="5">
    <source>
        <dbReference type="EMBL" id="KAJ3689009.1"/>
    </source>
</evidence>
<evidence type="ECO:0000256" key="1">
    <source>
        <dbReference type="ARBA" id="ARBA00022692"/>
    </source>
</evidence>
<evidence type="ECO:0008006" key="7">
    <source>
        <dbReference type="Google" id="ProtNLM"/>
    </source>
</evidence>
<evidence type="ECO:0000313" key="6">
    <source>
        <dbReference type="Proteomes" id="UP001210211"/>
    </source>
</evidence>
<gene>
    <name evidence="5" type="ORF">LUZ61_018173</name>
</gene>
<sequence length="294" mass="32045">MTCHCCSHHGLTATSFGLTAKCKWEDVIIIIGLLAVQISNATYMVFVAPLLSKVLNPFFLVCFGSLTTAIFILPFAISFERVTAFQVLMMIGMKRTSPAIASALPNLAPGIIFIIAACFRIEKVDLMCFYTRAKILGTLLCLGGAIVISFLQIPSDPELNAANSPPIDIDDDWIIGCLCLLTAVLVVSCCIVLQGSVASSICVAFSTWAVKIKGPVTVCMFNPICTVGSAILSAIYLHQIFRFGRTILWYIILFSMSSICTTLKRKQIASPSKFGQKIIKINNIFLELLLGERI</sequence>
<dbReference type="InterPro" id="IPR030184">
    <property type="entry name" value="WAT1-related"/>
</dbReference>
<proteinExistence type="predicted"/>
<feature type="transmembrane region" description="Helical" evidence="4">
    <location>
        <begin position="133"/>
        <end position="153"/>
    </location>
</feature>
<keyword evidence="1 4" id="KW-0812">Transmembrane</keyword>
<feature type="transmembrane region" description="Helical" evidence="4">
    <location>
        <begin position="247"/>
        <end position="263"/>
    </location>
</feature>
<protein>
    <recommendedName>
        <fullName evidence="7">WAT1-related protein</fullName>
    </recommendedName>
</protein>
<dbReference type="EMBL" id="JAMRDG010000002">
    <property type="protein sequence ID" value="KAJ3689009.1"/>
    <property type="molecule type" value="Genomic_DNA"/>
</dbReference>
<keyword evidence="2 4" id="KW-1133">Transmembrane helix</keyword>
<dbReference type="GO" id="GO:0016020">
    <property type="term" value="C:membrane"/>
    <property type="evidence" value="ECO:0007669"/>
    <property type="project" value="InterPro"/>
</dbReference>
<dbReference type="AlphaFoldDB" id="A0AAD5Z915"/>
<evidence type="ECO:0000256" key="4">
    <source>
        <dbReference type="SAM" id="Phobius"/>
    </source>
</evidence>
<feature type="transmembrane region" description="Helical" evidence="4">
    <location>
        <begin position="99"/>
        <end position="121"/>
    </location>
</feature>
<accession>A0AAD5Z915</accession>
<dbReference type="GO" id="GO:0022857">
    <property type="term" value="F:transmembrane transporter activity"/>
    <property type="evidence" value="ECO:0007669"/>
    <property type="project" value="InterPro"/>
</dbReference>
<feature type="transmembrane region" description="Helical" evidence="4">
    <location>
        <begin position="173"/>
        <end position="206"/>
    </location>
</feature>
<dbReference type="Proteomes" id="UP001210211">
    <property type="component" value="Unassembled WGS sequence"/>
</dbReference>
<dbReference type="PANTHER" id="PTHR31218">
    <property type="entry name" value="WAT1-RELATED PROTEIN"/>
    <property type="match status" value="1"/>
</dbReference>